<comment type="catalytic activity">
    <reaction evidence="1 8">
        <text>6-phospho-D-glucono-1,5-lactone + H2O = 6-phospho-D-gluconate + H(+)</text>
        <dbReference type="Rhea" id="RHEA:12556"/>
        <dbReference type="ChEBI" id="CHEBI:15377"/>
        <dbReference type="ChEBI" id="CHEBI:15378"/>
        <dbReference type="ChEBI" id="CHEBI:57955"/>
        <dbReference type="ChEBI" id="CHEBI:58759"/>
        <dbReference type="EC" id="3.1.1.31"/>
    </reaction>
</comment>
<organism evidence="10 11">
    <name type="scientific">candidate division KSB3 bacterium</name>
    <dbReference type="NCBI Taxonomy" id="2044937"/>
    <lineage>
        <taxon>Bacteria</taxon>
        <taxon>candidate division KSB3</taxon>
    </lineage>
</organism>
<dbReference type="NCBIfam" id="TIGR01198">
    <property type="entry name" value="pgl"/>
    <property type="match status" value="1"/>
</dbReference>
<dbReference type="GO" id="GO:0017057">
    <property type="term" value="F:6-phosphogluconolactonase activity"/>
    <property type="evidence" value="ECO:0007669"/>
    <property type="project" value="UniProtKB-UniRule"/>
</dbReference>
<evidence type="ECO:0000259" key="9">
    <source>
        <dbReference type="Pfam" id="PF01182"/>
    </source>
</evidence>
<dbReference type="GO" id="GO:0005975">
    <property type="term" value="P:carbohydrate metabolic process"/>
    <property type="evidence" value="ECO:0007669"/>
    <property type="project" value="UniProtKB-UniRule"/>
</dbReference>
<dbReference type="Gene3D" id="3.40.50.1360">
    <property type="match status" value="1"/>
</dbReference>
<dbReference type="SUPFAM" id="SSF100950">
    <property type="entry name" value="NagB/RpiA/CoA transferase-like"/>
    <property type="match status" value="1"/>
</dbReference>
<keyword evidence="7 8" id="KW-0378">Hydrolase</keyword>
<feature type="domain" description="Glucosamine/galactosamine-6-phosphate isomerase" evidence="9">
    <location>
        <begin position="38"/>
        <end position="263"/>
    </location>
</feature>
<dbReference type="PANTHER" id="PTHR11054">
    <property type="entry name" value="6-PHOSPHOGLUCONOLACTONASE"/>
    <property type="match status" value="1"/>
</dbReference>
<dbReference type="CDD" id="cd01400">
    <property type="entry name" value="6PGL"/>
    <property type="match status" value="1"/>
</dbReference>
<evidence type="ECO:0000256" key="6">
    <source>
        <dbReference type="ARBA" id="ARBA00020337"/>
    </source>
</evidence>
<comment type="similarity">
    <text evidence="4 8">Belongs to the glucosamine/galactosamine-6-phosphate isomerase family. 6-phosphogluconolactonase subfamily.</text>
</comment>
<dbReference type="EMBL" id="WJJP01000641">
    <property type="protein sequence ID" value="MBD3326821.1"/>
    <property type="molecule type" value="Genomic_DNA"/>
</dbReference>
<reference evidence="10" key="1">
    <citation type="submission" date="2019-11" db="EMBL/GenBank/DDBJ databases">
        <title>Microbial mats filling the niche in hypersaline microbial mats.</title>
        <authorList>
            <person name="Wong H.L."/>
            <person name="Macleod F.I."/>
            <person name="White R.A. III"/>
            <person name="Burns B.P."/>
        </authorList>
    </citation>
    <scope>NUCLEOTIDE SEQUENCE</scope>
    <source>
        <strain evidence="10">Rbin_158</strain>
    </source>
</reference>
<dbReference type="GO" id="GO:0006098">
    <property type="term" value="P:pentose-phosphate shunt"/>
    <property type="evidence" value="ECO:0007669"/>
    <property type="project" value="InterPro"/>
</dbReference>
<proteinExistence type="inferred from homology"/>
<evidence type="ECO:0000256" key="8">
    <source>
        <dbReference type="RuleBase" id="RU365095"/>
    </source>
</evidence>
<protein>
    <recommendedName>
        <fullName evidence="6 8">6-phosphogluconolactonase</fullName>
        <shortName evidence="8">6PGL</shortName>
        <ecNumber evidence="5 8">3.1.1.31</ecNumber>
    </recommendedName>
</protein>
<dbReference type="InterPro" id="IPR005900">
    <property type="entry name" value="6-phosphogluconolactonase_DevB"/>
</dbReference>
<evidence type="ECO:0000256" key="7">
    <source>
        <dbReference type="ARBA" id="ARBA00022801"/>
    </source>
</evidence>
<evidence type="ECO:0000256" key="4">
    <source>
        <dbReference type="ARBA" id="ARBA00010662"/>
    </source>
</evidence>
<dbReference type="InterPro" id="IPR039104">
    <property type="entry name" value="6PGL"/>
</dbReference>
<dbReference type="InterPro" id="IPR037171">
    <property type="entry name" value="NagB/RpiA_transferase-like"/>
</dbReference>
<evidence type="ECO:0000256" key="1">
    <source>
        <dbReference type="ARBA" id="ARBA00000832"/>
    </source>
</evidence>
<evidence type="ECO:0000256" key="3">
    <source>
        <dbReference type="ARBA" id="ARBA00004961"/>
    </source>
</evidence>
<comment type="caution">
    <text evidence="10">The sequence shown here is derived from an EMBL/GenBank/DDBJ whole genome shotgun (WGS) entry which is preliminary data.</text>
</comment>
<dbReference type="PANTHER" id="PTHR11054:SF0">
    <property type="entry name" value="6-PHOSPHOGLUCONOLACTONASE"/>
    <property type="match status" value="1"/>
</dbReference>
<evidence type="ECO:0000256" key="2">
    <source>
        <dbReference type="ARBA" id="ARBA00002681"/>
    </source>
</evidence>
<dbReference type="InterPro" id="IPR006148">
    <property type="entry name" value="Glc/Gal-6P_isomerase"/>
</dbReference>
<comment type="pathway">
    <text evidence="3 8">Carbohydrate degradation; pentose phosphate pathway; D-ribulose 5-phosphate from D-glucose 6-phosphate (oxidative stage): step 2/3.</text>
</comment>
<comment type="function">
    <text evidence="2 8">Hydrolysis of 6-phosphogluconolactone to 6-phosphogluconate.</text>
</comment>
<dbReference type="Proteomes" id="UP000649604">
    <property type="component" value="Unassembled WGS sequence"/>
</dbReference>
<gene>
    <name evidence="8 10" type="primary">pgl</name>
    <name evidence="10" type="ORF">GF339_19710</name>
</gene>
<accession>A0A9D5Q8F0</accession>
<sequence length="266" mass="29519">MGAFRIRRPAGKCRISVVNLKSLTRETSMQPIIQHYADVQQLSTAAAELICQKADVCLRERGDFTLVLSGGSTPRTLYATLSQEPYLTRMPWNQTHLFWGDERYVPPDHPDSNVAMASDALLAHIPIPPENVHAIPTRTASPEAAAEQYDATLRSFFAGQPLPVFDLILLGMGTDGHTASLFPESPTLKEQERWVVATPVPNLNPPVRRITLTFPVINAARTIVFLVAGAAKHPLVQTITEHPEQSRQRYPAANVRPHGELYWFVA</sequence>
<evidence type="ECO:0000313" key="10">
    <source>
        <dbReference type="EMBL" id="MBD3326821.1"/>
    </source>
</evidence>
<evidence type="ECO:0000313" key="11">
    <source>
        <dbReference type="Proteomes" id="UP000649604"/>
    </source>
</evidence>
<dbReference type="Pfam" id="PF01182">
    <property type="entry name" value="Glucosamine_iso"/>
    <property type="match status" value="1"/>
</dbReference>
<name>A0A9D5Q8F0_9BACT</name>
<dbReference type="AlphaFoldDB" id="A0A9D5Q8F0"/>
<dbReference type="FunFam" id="3.40.50.1360:FF:000005">
    <property type="entry name" value="6-phosphogluconolactonase"/>
    <property type="match status" value="1"/>
</dbReference>
<evidence type="ECO:0000256" key="5">
    <source>
        <dbReference type="ARBA" id="ARBA00013198"/>
    </source>
</evidence>
<dbReference type="EC" id="3.1.1.31" evidence="5 8"/>